<feature type="transmembrane region" description="Helical" evidence="4">
    <location>
        <begin position="396"/>
        <end position="416"/>
    </location>
</feature>
<proteinExistence type="predicted"/>
<gene>
    <name evidence="6" type="ORF">JJQ60_10535</name>
</gene>
<dbReference type="PROSITE" id="PS01124">
    <property type="entry name" value="HTH_ARAC_FAMILY_2"/>
    <property type="match status" value="1"/>
</dbReference>
<accession>A0A936ZXZ4</accession>
<keyword evidence="4" id="KW-1133">Transmembrane helix</keyword>
<feature type="domain" description="HTH araC/xylS-type" evidence="5">
    <location>
        <begin position="461"/>
        <end position="569"/>
    </location>
</feature>
<dbReference type="SMART" id="SM00342">
    <property type="entry name" value="HTH_ARAC"/>
    <property type="match status" value="1"/>
</dbReference>
<keyword evidence="4" id="KW-0812">Transmembrane</keyword>
<dbReference type="Gene3D" id="1.10.10.60">
    <property type="entry name" value="Homeodomain-like"/>
    <property type="match status" value="2"/>
</dbReference>
<dbReference type="GO" id="GO:0003700">
    <property type="term" value="F:DNA-binding transcription factor activity"/>
    <property type="evidence" value="ECO:0007669"/>
    <property type="project" value="InterPro"/>
</dbReference>
<reference evidence="6" key="1">
    <citation type="submission" date="2021-01" db="EMBL/GenBank/DDBJ databases">
        <authorList>
            <person name="Zhong Y.L."/>
        </authorList>
    </citation>
    <scope>NUCLEOTIDE SEQUENCE</scope>
    <source>
        <strain evidence="6">KCTC 23302</strain>
    </source>
</reference>
<evidence type="ECO:0000313" key="6">
    <source>
        <dbReference type="EMBL" id="MBL0683955.1"/>
    </source>
</evidence>
<organism evidence="6 7">
    <name type="scientific">Aquimarina mytili</name>
    <dbReference type="NCBI Taxonomy" id="874423"/>
    <lineage>
        <taxon>Bacteria</taxon>
        <taxon>Pseudomonadati</taxon>
        <taxon>Bacteroidota</taxon>
        <taxon>Flavobacteriia</taxon>
        <taxon>Flavobacteriales</taxon>
        <taxon>Flavobacteriaceae</taxon>
        <taxon>Aquimarina</taxon>
    </lineage>
</organism>
<evidence type="ECO:0000256" key="3">
    <source>
        <dbReference type="ARBA" id="ARBA00023163"/>
    </source>
</evidence>
<dbReference type="EMBL" id="JAERQJ010000003">
    <property type="protein sequence ID" value="MBL0683955.1"/>
    <property type="molecule type" value="Genomic_DNA"/>
</dbReference>
<protein>
    <submittedName>
        <fullName evidence="6">AraC family transcriptional regulator</fullName>
    </submittedName>
</protein>
<keyword evidence="7" id="KW-1185">Reference proteome</keyword>
<name>A0A936ZXZ4_9FLAO</name>
<dbReference type="InterPro" id="IPR018060">
    <property type="entry name" value="HTH_AraC"/>
</dbReference>
<evidence type="ECO:0000256" key="4">
    <source>
        <dbReference type="SAM" id="Phobius"/>
    </source>
</evidence>
<dbReference type="PANTHER" id="PTHR43280:SF29">
    <property type="entry name" value="ARAC-FAMILY TRANSCRIPTIONAL REGULATOR"/>
    <property type="match status" value="1"/>
</dbReference>
<evidence type="ECO:0000313" key="7">
    <source>
        <dbReference type="Proteomes" id="UP000651057"/>
    </source>
</evidence>
<dbReference type="Pfam" id="PF12833">
    <property type="entry name" value="HTH_18"/>
    <property type="match status" value="1"/>
</dbReference>
<dbReference type="Gene3D" id="1.25.40.10">
    <property type="entry name" value="Tetratricopeptide repeat domain"/>
    <property type="match status" value="2"/>
</dbReference>
<evidence type="ECO:0000256" key="2">
    <source>
        <dbReference type="ARBA" id="ARBA00023125"/>
    </source>
</evidence>
<sequence>MPYTIELSTIKNKHFTLLFFILFLTCNTVHLFAFQSPPDSLLTKEYDYLRKSVRQNGKNPKKAILYARSYLYKAKKNVDTVKIVNGFYYLSVLVEAPLKREKYTDSMILFSKNLKTKFYPALGYFNKARIEYNKGHYKKAFDLFLKTNEAAKKHENIHLFYSSKQSISILKSRIGEHKTSLHELKECYDYYAKFKDSDPRTYLSTLFALSDVYQLNKKLDSATTLNTLGYQESIRYNLKDFKYYFTLSEGVNLFHKKIYSKALDSLSIAIEKFNTNQDKANLSVAYFYFGKTLSALDRKEEAIEAHIKVDDIFQEISEILPNNRENYEILINHYKKLNDKDNQLKYIEQLISVDSVLHTNYRYLIKNVVQNYDTPRLLSEKQEIINSLETEKDTSYTIILLLVTFSFLLLVLWLINMRKQSLYKQRFEELYHEKTSIKKTPEQSAITKEKSTVAIPEEIIKEVLNKLENFENELGFTEPDLSINILAKRFKTNSKYLSKIINTYKEKSFNYYINDLRVKESITKLKTDSRFRNYTIKAIAQEIGFNTTDAFSKAFYKKNGIHPSYFIKELEKQLKTEQKP</sequence>
<evidence type="ECO:0000256" key="1">
    <source>
        <dbReference type="ARBA" id="ARBA00023015"/>
    </source>
</evidence>
<dbReference type="SUPFAM" id="SSF48452">
    <property type="entry name" value="TPR-like"/>
    <property type="match status" value="2"/>
</dbReference>
<dbReference type="PANTHER" id="PTHR43280">
    <property type="entry name" value="ARAC-FAMILY TRANSCRIPTIONAL REGULATOR"/>
    <property type="match status" value="1"/>
</dbReference>
<keyword evidence="1" id="KW-0805">Transcription regulation</keyword>
<dbReference type="RefSeq" id="WP_201919425.1">
    <property type="nucleotide sequence ID" value="NZ_BAABAX010000005.1"/>
</dbReference>
<dbReference type="SUPFAM" id="SSF46689">
    <property type="entry name" value="Homeodomain-like"/>
    <property type="match status" value="1"/>
</dbReference>
<keyword evidence="4" id="KW-0472">Membrane</keyword>
<keyword evidence="2" id="KW-0238">DNA-binding</keyword>
<keyword evidence="3" id="KW-0804">Transcription</keyword>
<dbReference type="InterPro" id="IPR011990">
    <property type="entry name" value="TPR-like_helical_dom_sf"/>
</dbReference>
<comment type="caution">
    <text evidence="6">The sequence shown here is derived from an EMBL/GenBank/DDBJ whole genome shotgun (WGS) entry which is preliminary data.</text>
</comment>
<evidence type="ECO:0000259" key="5">
    <source>
        <dbReference type="PROSITE" id="PS01124"/>
    </source>
</evidence>
<dbReference type="AlphaFoldDB" id="A0A936ZXZ4"/>
<dbReference type="GO" id="GO:0043565">
    <property type="term" value="F:sequence-specific DNA binding"/>
    <property type="evidence" value="ECO:0007669"/>
    <property type="project" value="InterPro"/>
</dbReference>
<dbReference type="InterPro" id="IPR009057">
    <property type="entry name" value="Homeodomain-like_sf"/>
</dbReference>
<dbReference type="Proteomes" id="UP000651057">
    <property type="component" value="Unassembled WGS sequence"/>
</dbReference>